<dbReference type="InterPro" id="IPR050553">
    <property type="entry name" value="Thioredoxin_ResA/DsbE_sf"/>
</dbReference>
<dbReference type="InterPro" id="IPR017937">
    <property type="entry name" value="Thioredoxin_CS"/>
</dbReference>
<reference evidence="8 9" key="1">
    <citation type="submission" date="2020-05" db="EMBL/GenBank/DDBJ databases">
        <title>Genomic Encyclopedia of Type Strains, Phase IV (KMG-V): Genome sequencing to study the core and pangenomes of soil and plant-associated prokaryotes.</title>
        <authorList>
            <person name="Whitman W."/>
        </authorList>
    </citation>
    <scope>NUCLEOTIDE SEQUENCE [LARGE SCALE GENOMIC DNA]</scope>
    <source>
        <strain evidence="8 9">C29</strain>
    </source>
</reference>
<dbReference type="PANTHER" id="PTHR42852:SF6">
    <property type="entry name" value="THIOL:DISULFIDE INTERCHANGE PROTEIN DSBE"/>
    <property type="match status" value="1"/>
</dbReference>
<evidence type="ECO:0000256" key="6">
    <source>
        <dbReference type="SAM" id="Phobius"/>
    </source>
</evidence>
<protein>
    <submittedName>
        <fullName evidence="8">Cytochrome c biogenesis protein CcmG/thiol:disulfide interchange protein DsbE</fullName>
    </submittedName>
</protein>
<keyword evidence="9" id="KW-1185">Reference proteome</keyword>
<feature type="transmembrane region" description="Helical" evidence="6">
    <location>
        <begin position="20"/>
        <end position="39"/>
    </location>
</feature>
<comment type="subcellular location">
    <subcellularLocation>
        <location evidence="1">Cell envelope</location>
    </subcellularLocation>
</comment>
<dbReference type="PROSITE" id="PS51352">
    <property type="entry name" value="THIOREDOXIN_2"/>
    <property type="match status" value="1"/>
</dbReference>
<dbReference type="EMBL" id="JABSNM010000002">
    <property type="protein sequence ID" value="NRT54989.1"/>
    <property type="molecule type" value="Genomic_DNA"/>
</dbReference>
<dbReference type="SUPFAM" id="SSF52833">
    <property type="entry name" value="Thioredoxin-like"/>
    <property type="match status" value="1"/>
</dbReference>
<accession>A0ABX2FYT6</accession>
<dbReference type="NCBIfam" id="TIGR00385">
    <property type="entry name" value="dsbE"/>
    <property type="match status" value="1"/>
</dbReference>
<dbReference type="Gene3D" id="3.40.30.10">
    <property type="entry name" value="Glutaredoxin"/>
    <property type="match status" value="1"/>
</dbReference>
<dbReference type="CDD" id="cd03010">
    <property type="entry name" value="TlpA_like_DsbE"/>
    <property type="match status" value="1"/>
</dbReference>
<name>A0ABX2FYT6_9BURK</name>
<dbReference type="InterPro" id="IPR004799">
    <property type="entry name" value="Periplasmic_diS_OxRdtase_DsbE"/>
</dbReference>
<feature type="domain" description="Thioredoxin" evidence="7">
    <location>
        <begin position="48"/>
        <end position="193"/>
    </location>
</feature>
<evidence type="ECO:0000256" key="4">
    <source>
        <dbReference type="ARBA" id="ARBA00023157"/>
    </source>
</evidence>
<comment type="similarity">
    <text evidence="2">Belongs to the thioredoxin family. DsbE subfamily.</text>
</comment>
<sequence length="195" mass="20534">MNAPVSPIDGGPPGRPRLLPWLAGLGALALLGVLAIGLTRDPHELPSTRIGKPWPAVTLPVLGDAAAAPVGPAQWRGRARIVNLWASWCGTCREEHPALMSLAATLRAQGRADQLVGLNYKDRAADAGDWLARLGDPFSMSLVDADGRMAIELGVYGAPETFVIDAQGVILHRHVGALTPEIIARELLPRLGSGS</sequence>
<evidence type="ECO:0000313" key="9">
    <source>
        <dbReference type="Proteomes" id="UP001516061"/>
    </source>
</evidence>
<evidence type="ECO:0000313" key="8">
    <source>
        <dbReference type="EMBL" id="NRT54989.1"/>
    </source>
</evidence>
<keyword evidence="3" id="KW-0201">Cytochrome c-type biogenesis</keyword>
<dbReference type="InterPro" id="IPR013766">
    <property type="entry name" value="Thioredoxin_domain"/>
</dbReference>
<dbReference type="Proteomes" id="UP001516061">
    <property type="component" value="Unassembled WGS sequence"/>
</dbReference>
<organism evidence="8 9">
    <name type="scientific">Sphaerotilus uruguayifluvii</name>
    <dbReference type="NCBI Taxonomy" id="2735897"/>
    <lineage>
        <taxon>Bacteria</taxon>
        <taxon>Pseudomonadati</taxon>
        <taxon>Pseudomonadota</taxon>
        <taxon>Betaproteobacteria</taxon>
        <taxon>Burkholderiales</taxon>
        <taxon>Sphaerotilaceae</taxon>
        <taxon>Sphaerotilus</taxon>
    </lineage>
</organism>
<dbReference type="InterPro" id="IPR036249">
    <property type="entry name" value="Thioredoxin-like_sf"/>
</dbReference>
<comment type="caution">
    <text evidence="8">The sequence shown here is derived from an EMBL/GenBank/DDBJ whole genome shotgun (WGS) entry which is preliminary data.</text>
</comment>
<dbReference type="Pfam" id="PF08534">
    <property type="entry name" value="Redoxin"/>
    <property type="match status" value="1"/>
</dbReference>
<evidence type="ECO:0000256" key="1">
    <source>
        <dbReference type="ARBA" id="ARBA00004196"/>
    </source>
</evidence>
<evidence type="ECO:0000256" key="2">
    <source>
        <dbReference type="ARBA" id="ARBA00007758"/>
    </source>
</evidence>
<dbReference type="PANTHER" id="PTHR42852">
    <property type="entry name" value="THIOL:DISULFIDE INTERCHANGE PROTEIN DSBE"/>
    <property type="match status" value="1"/>
</dbReference>
<keyword evidence="6" id="KW-0812">Transmembrane</keyword>
<dbReference type="PROSITE" id="PS00194">
    <property type="entry name" value="THIOREDOXIN_1"/>
    <property type="match status" value="1"/>
</dbReference>
<evidence type="ECO:0000259" key="7">
    <source>
        <dbReference type="PROSITE" id="PS51352"/>
    </source>
</evidence>
<keyword evidence="6" id="KW-1133">Transmembrane helix</keyword>
<gene>
    <name evidence="8" type="ORF">HNQ01_000699</name>
</gene>
<dbReference type="InterPro" id="IPR013740">
    <property type="entry name" value="Redoxin"/>
</dbReference>
<keyword evidence="5" id="KW-0676">Redox-active center</keyword>
<proteinExistence type="inferred from homology"/>
<dbReference type="RefSeq" id="WP_286180435.1">
    <property type="nucleotide sequence ID" value="NZ_JABSNM010000002.1"/>
</dbReference>
<evidence type="ECO:0000256" key="5">
    <source>
        <dbReference type="ARBA" id="ARBA00023284"/>
    </source>
</evidence>
<evidence type="ECO:0000256" key="3">
    <source>
        <dbReference type="ARBA" id="ARBA00022748"/>
    </source>
</evidence>
<keyword evidence="4" id="KW-1015">Disulfide bond</keyword>
<keyword evidence="6" id="KW-0472">Membrane</keyword>